<keyword evidence="9" id="KW-1185">Reference proteome</keyword>
<evidence type="ECO:0000256" key="4">
    <source>
        <dbReference type="SAM" id="MobiDB-lite"/>
    </source>
</evidence>
<evidence type="ECO:0008006" key="10">
    <source>
        <dbReference type="Google" id="ProtNLM"/>
    </source>
</evidence>
<feature type="region of interest" description="Disordered" evidence="4">
    <location>
        <begin position="337"/>
        <end position="362"/>
    </location>
</feature>
<organism evidence="8 9">
    <name type="scientific">Zea mays</name>
    <name type="common">Maize</name>
    <dbReference type="NCBI Taxonomy" id="4577"/>
    <lineage>
        <taxon>Eukaryota</taxon>
        <taxon>Viridiplantae</taxon>
        <taxon>Streptophyta</taxon>
        <taxon>Embryophyta</taxon>
        <taxon>Tracheophyta</taxon>
        <taxon>Spermatophyta</taxon>
        <taxon>Magnoliopsida</taxon>
        <taxon>Liliopsida</taxon>
        <taxon>Poales</taxon>
        <taxon>Poaceae</taxon>
        <taxon>PACMAD clade</taxon>
        <taxon>Panicoideae</taxon>
        <taxon>Andropogonodae</taxon>
        <taxon>Andropogoneae</taxon>
        <taxon>Tripsacinae</taxon>
        <taxon>Zea</taxon>
    </lineage>
</organism>
<dbReference type="GO" id="GO:0030247">
    <property type="term" value="F:polysaccharide binding"/>
    <property type="evidence" value="ECO:0007669"/>
    <property type="project" value="InterPro"/>
</dbReference>
<evidence type="ECO:0000256" key="2">
    <source>
        <dbReference type="ARBA" id="ARBA00022729"/>
    </source>
</evidence>
<dbReference type="InterPro" id="IPR025287">
    <property type="entry name" value="WAK_GUB"/>
</dbReference>
<keyword evidence="3" id="KW-0325">Glycoprotein</keyword>
<dbReference type="Gramene" id="Zm00001eb156230_T001">
    <property type="protein sequence ID" value="Zm00001eb156230_P001"/>
    <property type="gene ID" value="Zm00001eb156230"/>
</dbReference>
<dbReference type="InterPro" id="IPR032872">
    <property type="entry name" value="WAK_assoc_C"/>
</dbReference>
<proteinExistence type="predicted"/>
<keyword evidence="2 5" id="KW-0732">Signal</keyword>
<dbReference type="PANTHER" id="PTHR33138:SF77">
    <property type="entry name" value="WALL-ASSOCIATED RECEPTOR KINASE GALACTURONAN-BINDING DOMAIN-CONTAINING PROTEIN"/>
    <property type="match status" value="1"/>
</dbReference>
<evidence type="ECO:0000256" key="1">
    <source>
        <dbReference type="ARBA" id="ARBA00004167"/>
    </source>
</evidence>
<name>A0A804NEX8_MAIZE</name>
<evidence type="ECO:0000259" key="7">
    <source>
        <dbReference type="Pfam" id="PF14380"/>
    </source>
</evidence>
<reference evidence="9" key="1">
    <citation type="submission" date="2015-12" db="EMBL/GenBank/DDBJ databases">
        <title>Update maize B73 reference genome by single molecule sequencing technologies.</title>
        <authorList>
            <consortium name="Maize Genome Sequencing Project"/>
            <person name="Ware D."/>
        </authorList>
    </citation>
    <scope>NUCLEOTIDE SEQUENCE [LARGE SCALE GENOMIC DNA]</scope>
    <source>
        <strain evidence="9">cv. B73</strain>
    </source>
</reference>
<evidence type="ECO:0000313" key="9">
    <source>
        <dbReference type="Proteomes" id="UP000007305"/>
    </source>
</evidence>
<protein>
    <recommendedName>
        <fullName evidence="10">LEAF RUST 10 DISEASE-RESISTANCE LOCUS RECEPTOR-LIKE PROTEIN KINASE-like 1.2</fullName>
    </recommendedName>
</protein>
<accession>A0A804NEX8</accession>
<sequence length="406" mass="45574">MAAFRSLRRRLPLALLLAVCVAASRSDPSGDDFYNRSICKLQPYRCGEVNITYPFYLSDDTADVLGNSSSYCGYPGLAIDCVDDEYPTIQLGGNSSNTGYSYNVTDIDYPTSTIYLADPDVLDDASCPRVDHNVTVSPSPTLWLNLSDYTVRYLLFFANCSINVLHVPNQSDINPIACASGSDGDYSFVIPSEMPHQLLLQMCSQQVILVPVLQNASLTPVDPQWSTSGYRDALKQGFQLQWDSDRKTERCAECEGSNGRCGYNRSGEFVTCLCADGHVSDHECTKGSKRKKAIIAGRTKDRVLSTEEREPASKKIHLRRCEKNDKILHREARPRWVRSRVQRQPPRWPPGSSQDAKGHQRRWRGIHERGGQYQQDLSCQHRDTDGVLLARIQEGACLRVHAEWFA</sequence>
<dbReference type="AlphaFoldDB" id="A0A804NEX8"/>
<dbReference type="EnsemblPlants" id="Zm00001eb156230_T001">
    <property type="protein sequence ID" value="Zm00001eb156230_P001"/>
    <property type="gene ID" value="Zm00001eb156230"/>
</dbReference>
<dbReference type="Proteomes" id="UP000007305">
    <property type="component" value="Chromosome 3"/>
</dbReference>
<dbReference type="GO" id="GO:0016020">
    <property type="term" value="C:membrane"/>
    <property type="evidence" value="ECO:0007669"/>
    <property type="project" value="UniProtKB-SubCell"/>
</dbReference>
<evidence type="ECO:0000256" key="3">
    <source>
        <dbReference type="ARBA" id="ARBA00023180"/>
    </source>
</evidence>
<feature type="chain" id="PRO_5032556269" description="LEAF RUST 10 DISEASE-RESISTANCE LOCUS RECEPTOR-LIKE PROTEIN KINASE-like 1.2" evidence="5">
    <location>
        <begin position="27"/>
        <end position="406"/>
    </location>
</feature>
<dbReference type="Pfam" id="PF14380">
    <property type="entry name" value="WAK_assoc"/>
    <property type="match status" value="1"/>
</dbReference>
<reference evidence="8" key="3">
    <citation type="submission" date="2021-05" db="UniProtKB">
        <authorList>
            <consortium name="EnsemblPlants"/>
        </authorList>
    </citation>
    <scope>IDENTIFICATION</scope>
    <source>
        <strain evidence="8">cv. B73</strain>
    </source>
</reference>
<feature type="domain" description="Wall-associated receptor kinase C-terminal" evidence="7">
    <location>
        <begin position="195"/>
        <end position="277"/>
    </location>
</feature>
<comment type="subcellular location">
    <subcellularLocation>
        <location evidence="1">Membrane</location>
        <topology evidence="1">Single-pass membrane protein</topology>
    </subcellularLocation>
</comment>
<feature type="signal peptide" evidence="5">
    <location>
        <begin position="1"/>
        <end position="26"/>
    </location>
</feature>
<feature type="domain" description="Wall-associated receptor kinase galacturonan-binding" evidence="6">
    <location>
        <begin position="43"/>
        <end position="118"/>
    </location>
</feature>
<evidence type="ECO:0000259" key="6">
    <source>
        <dbReference type="Pfam" id="PF13947"/>
    </source>
</evidence>
<evidence type="ECO:0000256" key="5">
    <source>
        <dbReference type="SAM" id="SignalP"/>
    </source>
</evidence>
<dbReference type="Pfam" id="PF13947">
    <property type="entry name" value="GUB_WAK_bind"/>
    <property type="match status" value="1"/>
</dbReference>
<evidence type="ECO:0000313" key="8">
    <source>
        <dbReference type="EnsemblPlants" id="Zm00001eb156230_P001"/>
    </source>
</evidence>
<dbReference type="PANTHER" id="PTHR33138">
    <property type="entry name" value="OS01G0690200 PROTEIN"/>
    <property type="match status" value="1"/>
</dbReference>
<reference evidence="8" key="2">
    <citation type="submission" date="2019-07" db="EMBL/GenBank/DDBJ databases">
        <authorList>
            <person name="Seetharam A."/>
            <person name="Woodhouse M."/>
            <person name="Cannon E."/>
        </authorList>
    </citation>
    <scope>NUCLEOTIDE SEQUENCE [LARGE SCALE GENOMIC DNA]</scope>
    <source>
        <strain evidence="8">cv. B73</strain>
    </source>
</reference>